<comment type="caution">
    <text evidence="2">The sequence shown here is derived from an EMBL/GenBank/DDBJ whole genome shotgun (WGS) entry which is preliminary data.</text>
</comment>
<evidence type="ECO:0000313" key="3">
    <source>
        <dbReference type="Proteomes" id="UP001492380"/>
    </source>
</evidence>
<feature type="region of interest" description="Disordered" evidence="1">
    <location>
        <begin position="382"/>
        <end position="401"/>
    </location>
</feature>
<protein>
    <submittedName>
        <fullName evidence="2">Uncharacterized protein</fullName>
    </submittedName>
</protein>
<sequence>MDSLDPQESMPVPPTPTSVAPVPERTSTQDSDNDAWRRRKQAKVTFNKTLNGRYGNGPTGYSKVGVLLIYWQGDNARFEQEAKDLEAGFRKLYGFCTKLYAIPSSQDSPALSARSLEARLDEWANEYNGPDKLSIIYYGGHGRKEGHSMHISHGFIDGAIFKAANLLRPLNFPDTDTLVIVDCCYAAQAFSENKHGKRKFELLSGVAPEEEALGPSHAASFSGSLIRALTTLRKRHELKGFTTSDLYREVYFDSPPPKKPFLFDCSSKNYGNIKLVPFPPKSGTPAMTPDPEQSSPVFVDLRFQLSVVPNQSIMQELASHMQYIPYVHKMEFKNLSAPKAKLQDFMEDVIRAQRIKPLLKEIRVRREAIRINRQKEDGMQISPIQRQNSFGPLPRRNSELHDWTPEKGLEEEATAKEQTPQIVQVVRVATDIARESKLKEPAASPVQCNSPPPLEGISDAETLDSTEWSPIKKKRDSPPLAFGPDESRLKRPRKG</sequence>
<dbReference type="Proteomes" id="UP001492380">
    <property type="component" value="Unassembled WGS sequence"/>
</dbReference>
<evidence type="ECO:0000313" key="2">
    <source>
        <dbReference type="EMBL" id="KAK8238175.1"/>
    </source>
</evidence>
<organism evidence="2 3">
    <name type="scientific">Phyllosticta capitalensis</name>
    <dbReference type="NCBI Taxonomy" id="121624"/>
    <lineage>
        <taxon>Eukaryota</taxon>
        <taxon>Fungi</taxon>
        <taxon>Dikarya</taxon>
        <taxon>Ascomycota</taxon>
        <taxon>Pezizomycotina</taxon>
        <taxon>Dothideomycetes</taxon>
        <taxon>Dothideomycetes incertae sedis</taxon>
        <taxon>Botryosphaeriales</taxon>
        <taxon>Phyllostictaceae</taxon>
        <taxon>Phyllosticta</taxon>
    </lineage>
</organism>
<gene>
    <name evidence="2" type="ORF">HDK90DRAFT_215688</name>
</gene>
<accession>A0ABR1YT63</accession>
<evidence type="ECO:0000256" key="1">
    <source>
        <dbReference type="SAM" id="MobiDB-lite"/>
    </source>
</evidence>
<proteinExistence type="predicted"/>
<keyword evidence="3" id="KW-1185">Reference proteome</keyword>
<reference evidence="2 3" key="1">
    <citation type="submission" date="2024-04" db="EMBL/GenBank/DDBJ databases">
        <title>Phyllosticta paracitricarpa is synonymous to the EU quarantine fungus P. citricarpa based on phylogenomic analyses.</title>
        <authorList>
            <consortium name="Lawrence Berkeley National Laboratory"/>
            <person name="Van Ingen-Buijs V.A."/>
            <person name="Van Westerhoven A.C."/>
            <person name="Haridas S."/>
            <person name="Skiadas P."/>
            <person name="Martin F."/>
            <person name="Groenewald J.Z."/>
            <person name="Crous P.W."/>
            <person name="Seidl M.F."/>
        </authorList>
    </citation>
    <scope>NUCLEOTIDE SEQUENCE [LARGE SCALE GENOMIC DNA]</scope>
    <source>
        <strain evidence="2 3">CBS 123374</strain>
    </source>
</reference>
<feature type="region of interest" description="Disordered" evidence="1">
    <location>
        <begin position="435"/>
        <end position="495"/>
    </location>
</feature>
<dbReference type="EMBL" id="JBBWRZ010000004">
    <property type="protein sequence ID" value="KAK8238175.1"/>
    <property type="molecule type" value="Genomic_DNA"/>
</dbReference>
<name>A0ABR1YT63_9PEZI</name>
<feature type="region of interest" description="Disordered" evidence="1">
    <location>
        <begin position="1"/>
        <end position="37"/>
    </location>
</feature>